<keyword evidence="2" id="KW-0732">Signal</keyword>
<evidence type="ECO:0000256" key="1">
    <source>
        <dbReference type="SAM" id="Phobius"/>
    </source>
</evidence>
<feature type="transmembrane region" description="Helical" evidence="1">
    <location>
        <begin position="45"/>
        <end position="72"/>
    </location>
</feature>
<evidence type="ECO:0000313" key="4">
    <source>
        <dbReference type="Proteomes" id="UP000193623"/>
    </source>
</evidence>
<dbReference type="AlphaFoldDB" id="A0A1Y5S9R0"/>
<dbReference type="Proteomes" id="UP000193623">
    <property type="component" value="Unassembled WGS sequence"/>
</dbReference>
<organism evidence="3 4">
    <name type="scientific">Pseudooctadecabacter jejudonensis</name>
    <dbReference type="NCBI Taxonomy" id="1391910"/>
    <lineage>
        <taxon>Bacteria</taxon>
        <taxon>Pseudomonadati</taxon>
        <taxon>Pseudomonadota</taxon>
        <taxon>Alphaproteobacteria</taxon>
        <taxon>Rhodobacterales</taxon>
        <taxon>Paracoccaceae</taxon>
        <taxon>Pseudooctadecabacter</taxon>
    </lineage>
</organism>
<dbReference type="EMBL" id="FWFT01000002">
    <property type="protein sequence ID" value="SLN35412.1"/>
    <property type="molecule type" value="Genomic_DNA"/>
</dbReference>
<dbReference type="RefSeq" id="WP_085864175.1">
    <property type="nucleotide sequence ID" value="NZ_FWFT01000002.1"/>
</dbReference>
<keyword evidence="1" id="KW-0812">Transmembrane</keyword>
<gene>
    <name evidence="3" type="ORF">PSJ8397_01777</name>
</gene>
<feature type="chain" id="PRO_5012441468" description="Ferrochelatase" evidence="2">
    <location>
        <begin position="22"/>
        <end position="76"/>
    </location>
</feature>
<keyword evidence="1" id="KW-1133">Transmembrane helix</keyword>
<accession>A0A1Y5S9R0</accession>
<feature type="signal peptide" evidence="2">
    <location>
        <begin position="1"/>
        <end position="21"/>
    </location>
</feature>
<protein>
    <recommendedName>
        <fullName evidence="5">Ferrochelatase</fullName>
    </recommendedName>
</protein>
<proteinExistence type="predicted"/>
<name>A0A1Y5S9R0_9RHOB</name>
<evidence type="ECO:0000256" key="2">
    <source>
        <dbReference type="SAM" id="SignalP"/>
    </source>
</evidence>
<evidence type="ECO:0000313" key="3">
    <source>
        <dbReference type="EMBL" id="SLN35412.1"/>
    </source>
</evidence>
<keyword evidence="1" id="KW-0472">Membrane</keyword>
<reference evidence="3 4" key="1">
    <citation type="submission" date="2017-03" db="EMBL/GenBank/DDBJ databases">
        <authorList>
            <person name="Afonso C.L."/>
            <person name="Miller P.J."/>
            <person name="Scott M.A."/>
            <person name="Spackman E."/>
            <person name="Goraichik I."/>
            <person name="Dimitrov K.M."/>
            <person name="Suarez D.L."/>
            <person name="Swayne D.E."/>
        </authorList>
    </citation>
    <scope>NUCLEOTIDE SEQUENCE [LARGE SCALE GENOMIC DNA]</scope>
    <source>
        <strain evidence="3 4">CECT 8397</strain>
    </source>
</reference>
<keyword evidence="4" id="KW-1185">Reference proteome</keyword>
<sequence>MFKKTLITATAVAALSTTAFAGDISPAGTDDDEIILIPTVPVGSSAGILGSAGGAAVPAILGAALLAAAIAAGGSS</sequence>
<evidence type="ECO:0008006" key="5">
    <source>
        <dbReference type="Google" id="ProtNLM"/>
    </source>
</evidence>